<dbReference type="OMA" id="GVAHARY"/>
<dbReference type="InParanoid" id="D5GKG1"/>
<dbReference type="PANTHER" id="PTHR23242">
    <property type="entry name" value="TRANSCRIPTION FACTOR HOXA13"/>
    <property type="match status" value="1"/>
</dbReference>
<dbReference type="STRING" id="656061.D5GKG1"/>
<feature type="region of interest" description="Disordered" evidence="1">
    <location>
        <begin position="396"/>
        <end position="416"/>
    </location>
</feature>
<proteinExistence type="predicted"/>
<evidence type="ECO:0000313" key="3">
    <source>
        <dbReference type="Proteomes" id="UP000006911"/>
    </source>
</evidence>
<protein>
    <submittedName>
        <fullName evidence="2">(Perigord truffle) hypothetical protein</fullName>
    </submittedName>
</protein>
<dbReference type="RefSeq" id="XP_002840813.1">
    <property type="nucleotide sequence ID" value="XM_002840767.1"/>
</dbReference>
<dbReference type="HOGENOM" id="CLU_005461_1_0_1"/>
<feature type="compositionally biased region" description="Low complexity" evidence="1">
    <location>
        <begin position="997"/>
        <end position="1006"/>
    </location>
</feature>
<dbReference type="eggNOG" id="ENOG502SGAD">
    <property type="taxonomic scope" value="Eukaryota"/>
</dbReference>
<feature type="compositionally biased region" description="Polar residues" evidence="1">
    <location>
        <begin position="985"/>
        <end position="996"/>
    </location>
</feature>
<feature type="compositionally biased region" description="Basic and acidic residues" evidence="1">
    <location>
        <begin position="306"/>
        <end position="321"/>
    </location>
</feature>
<feature type="region of interest" description="Disordered" evidence="1">
    <location>
        <begin position="985"/>
        <end position="1008"/>
    </location>
</feature>
<dbReference type="GeneID" id="9182024"/>
<organism evidence="2 3">
    <name type="scientific">Tuber melanosporum (strain Mel28)</name>
    <name type="common">Perigord black truffle</name>
    <dbReference type="NCBI Taxonomy" id="656061"/>
    <lineage>
        <taxon>Eukaryota</taxon>
        <taxon>Fungi</taxon>
        <taxon>Dikarya</taxon>
        <taxon>Ascomycota</taxon>
        <taxon>Pezizomycotina</taxon>
        <taxon>Pezizomycetes</taxon>
        <taxon>Pezizales</taxon>
        <taxon>Tuberaceae</taxon>
        <taxon>Tuber</taxon>
    </lineage>
</organism>
<dbReference type="EMBL" id="FN430338">
    <property type="protein sequence ID" value="CAZ85004.1"/>
    <property type="molecule type" value="Genomic_DNA"/>
</dbReference>
<dbReference type="KEGG" id="tml:GSTUM_00009528001"/>
<dbReference type="PANTHER" id="PTHR23242:SF9">
    <property type="entry name" value="TRANSCRIPTION FACTOR HOXA13"/>
    <property type="match status" value="1"/>
</dbReference>
<sequence>MGVAGAKRNVRALRPTPRTTGGGSTLFNVVARILAWYTLYTLLFRCPSVPTHGSPTICHTSHAISNALRPHLEPYYDTYVSPYVTEYGPYVRHANEHYIIPVHKSASSSYEKFAAPHVARGQEYASMGYNRSVKPRVDEVFKKARVYYDGYLSPHVATANEFYATAQPYLIKVRKTAGWFYRELLVPAFEQSLPYVITAYEQLRHIIVTIIAPLVKANGEKAVGWGINVWSEVVGPQVGMIGKRLGGTGSGVPVASIPASMFSSFSSTDTVKATASAASLSSIISSVSAEAASAKASASAQAAESNESKTSENEAQKPTKEEIREIVKADLENWKAKFGAATEKASIDLNAQIDEITTGAKNRQEIHVQREIESLEELIEREFSSLKKVAQELAKPIDPGNGKEHQQASEETFAAKSKKSGINIRDKAQSIRAQSQQFLSEVYADVVKAADNHLEALDSVLDLAMQELGMKWAWMDYVTHKDWKKYHELKKDFDNLRRNVVAAAQKNRKLIETTRWTERNWEGKATEIAKEAADELKRLKTVSKRKIQLSDPSDDFSESTVPVAAHKAAQAIVGEAGGASSAAEKLMGQASEEVVGPEHSTTQSVASVIIEKAKSAVNLASEKAATAIPEAVLGEDESTTVTPSISSVASEIKETIKPKVWGGVYAGFVADPRVEYNVDGDEEGTGEKVRNAVDAASSRLADVSRAVSAAIAGAATTLSPGEKHASVASEKYESAVSAASSALYGTPQPGGESLGSIATDKYSAAVAAASSVIYGTPTPGAKAFAIEAKSKYAAALAAAEESYSSLLASSASAQSQYDYAVKQAQITYQSVIDAASTKVHGTPQPTGESVVSAARSKYQEALSEAQKTYDRWYNAASTTVGTPIPPYQSVASAISKLAGNAASAASEKIYGTPQPITESAASVVGEYVAPATTNAGQKYESMKAFISELVHGKEPTYTESVMSRFSSLFHATPAPLLSRAGSSYSSATTHLSGSHDPTTSTMGSTMTPPPSLESIISYANAQVQSAISVASEQVYGPTYTQGSVESMTSLVSEGSSSARSRASSAIHGRETIAAFESANARISAAIESAKSAISEAVYGTEKGTVEQATSTISKVVSTVTGAAAAGVGDAQAKASEAAYVSEKGFVESAQLRVEVAVESARRKLNEVLYGYATQATEAAGSAYSQATQAASSVASSVSSVIIPPEAGAREKVSSSVGSVTEKVEEAYETVREEL</sequence>
<reference evidence="2 3" key="1">
    <citation type="journal article" date="2010" name="Nature">
        <title>Perigord black truffle genome uncovers evolutionary origins and mechanisms of symbiosis.</title>
        <authorList>
            <person name="Martin F."/>
            <person name="Kohler A."/>
            <person name="Murat C."/>
            <person name="Balestrini R."/>
            <person name="Coutinho P.M."/>
            <person name="Jaillon O."/>
            <person name="Montanini B."/>
            <person name="Morin E."/>
            <person name="Noel B."/>
            <person name="Percudani R."/>
            <person name="Porcel B."/>
            <person name="Rubini A."/>
            <person name="Amicucci A."/>
            <person name="Amselem J."/>
            <person name="Anthouard V."/>
            <person name="Arcioni S."/>
            <person name="Artiguenave F."/>
            <person name="Aury J.M."/>
            <person name="Ballario P."/>
            <person name="Bolchi A."/>
            <person name="Brenna A."/>
            <person name="Brun A."/>
            <person name="Buee M."/>
            <person name="Cantarel B."/>
            <person name="Chevalier G."/>
            <person name="Couloux A."/>
            <person name="Da Silva C."/>
            <person name="Denoeud F."/>
            <person name="Duplessis S."/>
            <person name="Ghignone S."/>
            <person name="Hilselberger B."/>
            <person name="Iotti M."/>
            <person name="Marcais B."/>
            <person name="Mello A."/>
            <person name="Miranda M."/>
            <person name="Pacioni G."/>
            <person name="Quesneville H."/>
            <person name="Riccioni C."/>
            <person name="Ruotolo R."/>
            <person name="Splivallo R."/>
            <person name="Stocchi V."/>
            <person name="Tisserant E."/>
            <person name="Viscomi A.R."/>
            <person name="Zambonelli A."/>
            <person name="Zampieri E."/>
            <person name="Henrissat B."/>
            <person name="Lebrun M.H."/>
            <person name="Paolocci F."/>
            <person name="Bonfante P."/>
            <person name="Ottonello S."/>
            <person name="Wincker P."/>
        </authorList>
    </citation>
    <scope>NUCLEOTIDE SEQUENCE [LARGE SCALE GENOMIC DNA]</scope>
    <source>
        <strain evidence="2 3">Mel28</strain>
    </source>
</reference>
<keyword evidence="3" id="KW-1185">Reference proteome</keyword>
<gene>
    <name evidence="2" type="ORF">GSTUM_00009528001</name>
</gene>
<dbReference type="Proteomes" id="UP000006911">
    <property type="component" value="Unassembled WGS sequence"/>
</dbReference>
<evidence type="ECO:0000256" key="1">
    <source>
        <dbReference type="SAM" id="MobiDB-lite"/>
    </source>
</evidence>
<dbReference type="AlphaFoldDB" id="D5GKG1"/>
<name>D5GKG1_TUBMM</name>
<accession>D5GKG1</accession>
<evidence type="ECO:0000313" key="2">
    <source>
        <dbReference type="EMBL" id="CAZ85004.1"/>
    </source>
</evidence>
<feature type="region of interest" description="Disordered" evidence="1">
    <location>
        <begin position="300"/>
        <end position="321"/>
    </location>
</feature>